<feature type="compositionally biased region" description="Low complexity" evidence="7">
    <location>
        <begin position="234"/>
        <end position="248"/>
    </location>
</feature>
<dbReference type="Pfam" id="PF13442">
    <property type="entry name" value="Cytochrome_CBB3"/>
    <property type="match status" value="3"/>
</dbReference>
<sequence length="410" mass="45063">MFSVLLFSFTVVGQAADTPSQQAANGAMLWRNNCAQCHGADGRGVAAMREAGHFIDFTSIAAEVSIDRPRMLIAVRDGKPGTAMMGFRDKLSYEEIIAVVDYARETFMAKQDNFAQYDEGKKLFERHCSVCHGDRGEGAIMAQAGLFPKPAVFTDPAMKKLLDRNRMIFSITNGRPQTAMTSWGKRLGEQKINAIVDYIRVVIMDVPRIDGYLGRPLGEGADSSDPFLSGGDVQGTTASQMQTTSQTAKQDKGVDPFLDNQGYDPSKDLNIKDDSIIFGEAVHDHGAHMGAKLDINAPLPVKLTADRAAGKELYNKTCITCHGEHGDGQGPRAFFIFPKPRDFTHPAATESFSRAHIYERIRMGVLGSEMPAWGQVLTKQQMADLTEYVFSEFIAPRNPKVKNTQVANEQ</sequence>
<organism evidence="9 10">
    <name type="scientific">Shewanella sedimentimangrovi</name>
    <dbReference type="NCBI Taxonomy" id="2814293"/>
    <lineage>
        <taxon>Bacteria</taxon>
        <taxon>Pseudomonadati</taxon>
        <taxon>Pseudomonadota</taxon>
        <taxon>Gammaproteobacteria</taxon>
        <taxon>Alteromonadales</taxon>
        <taxon>Shewanellaceae</taxon>
        <taxon>Shewanella</taxon>
    </lineage>
</organism>
<feature type="domain" description="Cytochrome c" evidence="8">
    <location>
        <begin position="21"/>
        <end position="107"/>
    </location>
</feature>
<feature type="domain" description="Cytochrome c" evidence="8">
    <location>
        <begin position="115"/>
        <end position="203"/>
    </location>
</feature>
<keyword evidence="1" id="KW-0813">Transport</keyword>
<dbReference type="InterPro" id="IPR008168">
    <property type="entry name" value="Cyt_C_IC"/>
</dbReference>
<keyword evidence="3 6" id="KW-0479">Metal-binding</keyword>
<dbReference type="InterPro" id="IPR036909">
    <property type="entry name" value="Cyt_c-like_dom_sf"/>
</dbReference>
<evidence type="ECO:0000256" key="5">
    <source>
        <dbReference type="ARBA" id="ARBA00023004"/>
    </source>
</evidence>
<evidence type="ECO:0000256" key="3">
    <source>
        <dbReference type="ARBA" id="ARBA00022723"/>
    </source>
</evidence>
<dbReference type="PROSITE" id="PS51007">
    <property type="entry name" value="CYTC"/>
    <property type="match status" value="3"/>
</dbReference>
<dbReference type="PRINTS" id="PR00605">
    <property type="entry name" value="CYTCHROMECIC"/>
</dbReference>
<evidence type="ECO:0000256" key="6">
    <source>
        <dbReference type="PROSITE-ProRule" id="PRU00433"/>
    </source>
</evidence>
<keyword evidence="10" id="KW-1185">Reference proteome</keyword>
<evidence type="ECO:0000256" key="4">
    <source>
        <dbReference type="ARBA" id="ARBA00022982"/>
    </source>
</evidence>
<feature type="domain" description="Cytochrome c" evidence="8">
    <location>
        <begin position="305"/>
        <end position="393"/>
    </location>
</feature>
<dbReference type="InterPro" id="IPR050597">
    <property type="entry name" value="Cytochrome_c_Oxidase_Subunit"/>
</dbReference>
<evidence type="ECO:0000313" key="9">
    <source>
        <dbReference type="EMBL" id="QSX37728.1"/>
    </source>
</evidence>
<evidence type="ECO:0000256" key="2">
    <source>
        <dbReference type="ARBA" id="ARBA00022617"/>
    </source>
</evidence>
<dbReference type="PANTHER" id="PTHR33751:SF1">
    <property type="entry name" value="CBB3-TYPE CYTOCHROME C OXIDASE SUBUNIT FIXP"/>
    <property type="match status" value="1"/>
</dbReference>
<keyword evidence="5 6" id="KW-0408">Iron</keyword>
<reference evidence="9 10" key="1">
    <citation type="submission" date="2021-03" db="EMBL/GenBank/DDBJ databases">
        <title>Novel species identification of genus Shewanella.</title>
        <authorList>
            <person name="Liu G."/>
            <person name="Zhang Q."/>
        </authorList>
    </citation>
    <scope>NUCLEOTIDE SEQUENCE [LARGE SCALE GENOMIC DNA]</scope>
    <source>
        <strain evidence="9 10">FJAT-52962</strain>
    </source>
</reference>
<keyword evidence="2 6" id="KW-0349">Heme</keyword>
<keyword evidence="4" id="KW-0249">Electron transport</keyword>
<gene>
    <name evidence="9" type="ORF">JYB85_02475</name>
</gene>
<name>A0ABX7R1S3_9GAMM</name>
<feature type="region of interest" description="Disordered" evidence="7">
    <location>
        <begin position="223"/>
        <end position="264"/>
    </location>
</feature>
<protein>
    <submittedName>
        <fullName evidence="9">C-type cytochrome</fullName>
    </submittedName>
</protein>
<dbReference type="InterPro" id="IPR009056">
    <property type="entry name" value="Cyt_c-like_dom"/>
</dbReference>
<dbReference type="Gene3D" id="1.10.760.10">
    <property type="entry name" value="Cytochrome c-like domain"/>
    <property type="match status" value="3"/>
</dbReference>
<dbReference type="RefSeq" id="WP_207380912.1">
    <property type="nucleotide sequence ID" value="NZ_CP071502.1"/>
</dbReference>
<evidence type="ECO:0000256" key="1">
    <source>
        <dbReference type="ARBA" id="ARBA00022448"/>
    </source>
</evidence>
<proteinExistence type="predicted"/>
<dbReference type="PANTHER" id="PTHR33751">
    <property type="entry name" value="CBB3-TYPE CYTOCHROME C OXIDASE SUBUNIT FIXP"/>
    <property type="match status" value="1"/>
</dbReference>
<dbReference type="EMBL" id="CP071502">
    <property type="protein sequence ID" value="QSX37728.1"/>
    <property type="molecule type" value="Genomic_DNA"/>
</dbReference>
<accession>A0ABX7R1S3</accession>
<evidence type="ECO:0000259" key="8">
    <source>
        <dbReference type="PROSITE" id="PS51007"/>
    </source>
</evidence>
<dbReference type="Proteomes" id="UP000663207">
    <property type="component" value="Chromosome"/>
</dbReference>
<dbReference type="SUPFAM" id="SSF46626">
    <property type="entry name" value="Cytochrome c"/>
    <property type="match status" value="3"/>
</dbReference>
<evidence type="ECO:0000313" key="10">
    <source>
        <dbReference type="Proteomes" id="UP000663207"/>
    </source>
</evidence>
<evidence type="ECO:0000256" key="7">
    <source>
        <dbReference type="SAM" id="MobiDB-lite"/>
    </source>
</evidence>